<sequence>MAKTLLAALASILLVGAVIYQSEAAFQASLQGLTLWWNIVFPGLLPFLVLFELITAFGLVHGIGVLLQPLMRRLFRLPGEAALPLLFGWLSGFPAGAETTAVLRRHGHVTLQEGQRLLAFSHMPNPIFMLVVLGAGFMHQPELGLLIAAAVWLSALWTAWLLLLTSRSEAFPARAAQVQEGRLVERAAKAITAARESDGRGFGRALGEAVSGGVQKLMLIGGLIIFTAVIARLMQPLWLFISSGSWWEALFLPALLESHIGTYTAAVLEAPNLAPVLSTAITAAILAWSGISGLLQAGYSTSGTDLKLLPLAGAKLLHAGHAAWFVVLLWKPAQLLLASAPFDFLRQAASALPAVSSNGAWMNSPFPGYFHAQHFPNIWPYTLAASALLVLLLAALYLLARREAETPK</sequence>
<evidence type="ECO:0000313" key="3">
    <source>
        <dbReference type="EMBL" id="ANY69713.1"/>
    </source>
</evidence>
<feature type="transmembrane region" description="Helical" evidence="1">
    <location>
        <begin position="273"/>
        <end position="296"/>
    </location>
</feature>
<dbReference type="EMBL" id="CP016808">
    <property type="protein sequence ID" value="ANY69713.1"/>
    <property type="molecule type" value="Genomic_DNA"/>
</dbReference>
<dbReference type="RefSeq" id="WP_099520703.1">
    <property type="nucleotide sequence ID" value="NZ_CP016808.1"/>
</dbReference>
<dbReference type="AlphaFoldDB" id="A0A1B2DPR9"/>
<feature type="transmembrane region" description="Helical" evidence="1">
    <location>
        <begin position="40"/>
        <end position="67"/>
    </location>
</feature>
<feature type="transmembrane region" description="Helical" evidence="1">
    <location>
        <begin position="143"/>
        <end position="164"/>
    </location>
</feature>
<gene>
    <name evidence="3" type="ORF">BBD42_26900</name>
</gene>
<dbReference type="InterPro" id="IPR011642">
    <property type="entry name" value="Gate_dom"/>
</dbReference>
<name>A0A1B2DPR9_9BACL</name>
<evidence type="ECO:0000259" key="2">
    <source>
        <dbReference type="Pfam" id="PF07670"/>
    </source>
</evidence>
<dbReference type="Pfam" id="PF07670">
    <property type="entry name" value="Gate"/>
    <property type="match status" value="1"/>
</dbReference>
<keyword evidence="1" id="KW-0812">Transmembrane</keyword>
<feature type="domain" description="Nucleoside transporter/FeoB GTPase Gate" evidence="2">
    <location>
        <begin position="40"/>
        <end position="137"/>
    </location>
</feature>
<feature type="transmembrane region" description="Helical" evidence="1">
    <location>
        <begin position="117"/>
        <end position="137"/>
    </location>
</feature>
<feature type="transmembrane region" description="Helical" evidence="1">
    <location>
        <begin position="378"/>
        <end position="400"/>
    </location>
</feature>
<keyword evidence="1" id="KW-0472">Membrane</keyword>
<feature type="transmembrane region" description="Helical" evidence="1">
    <location>
        <begin position="217"/>
        <end position="241"/>
    </location>
</feature>
<keyword evidence="1" id="KW-1133">Transmembrane helix</keyword>
<proteinExistence type="predicted"/>
<protein>
    <recommendedName>
        <fullName evidence="2">Nucleoside transporter/FeoB GTPase Gate domain-containing protein</fullName>
    </recommendedName>
</protein>
<feature type="transmembrane region" description="Helical" evidence="1">
    <location>
        <begin position="308"/>
        <end position="330"/>
    </location>
</feature>
<organism evidence="3">
    <name type="scientific">Paenibacillus sp. BIHB 4019</name>
    <dbReference type="NCBI Taxonomy" id="1870819"/>
    <lineage>
        <taxon>Bacteria</taxon>
        <taxon>Bacillati</taxon>
        <taxon>Bacillota</taxon>
        <taxon>Bacilli</taxon>
        <taxon>Bacillales</taxon>
        <taxon>Paenibacillaceae</taxon>
        <taxon>Paenibacillus</taxon>
    </lineage>
</organism>
<evidence type="ECO:0000256" key="1">
    <source>
        <dbReference type="SAM" id="Phobius"/>
    </source>
</evidence>
<accession>A0A1B2DPR9</accession>
<reference evidence="3" key="1">
    <citation type="submission" date="2016-08" db="EMBL/GenBank/DDBJ databases">
        <title>Complete Genome Seqeunce of Paenibacillus sp. BIHB 4019 from tea rhizoplane.</title>
        <authorList>
            <person name="Thakur R."/>
            <person name="Swarnkar M.K."/>
            <person name="Gulati A."/>
        </authorList>
    </citation>
    <scope>NUCLEOTIDE SEQUENCE [LARGE SCALE GENOMIC DNA]</scope>
    <source>
        <strain evidence="3">BIHB4019</strain>
    </source>
</reference>